<feature type="transmembrane region" description="Helical" evidence="1">
    <location>
        <begin position="6"/>
        <end position="30"/>
    </location>
</feature>
<comment type="caution">
    <text evidence="2">The sequence shown here is derived from an EMBL/GenBank/DDBJ whole genome shotgun (WGS) entry which is preliminary data.</text>
</comment>
<accession>R3W6K3</accession>
<keyword evidence="1" id="KW-0812">Transmembrane</keyword>
<evidence type="ECO:0000256" key="1">
    <source>
        <dbReference type="SAM" id="Phobius"/>
    </source>
</evidence>
<dbReference type="Proteomes" id="UP000013785">
    <property type="component" value="Unassembled WGS sequence"/>
</dbReference>
<feature type="transmembrane region" description="Helical" evidence="1">
    <location>
        <begin position="79"/>
        <end position="97"/>
    </location>
</feature>
<evidence type="ECO:0000313" key="2">
    <source>
        <dbReference type="EMBL" id="EOL43197.1"/>
    </source>
</evidence>
<organism evidence="2 3">
    <name type="scientific">Enterococcus phoeniculicola ATCC BAA-412</name>
    <dbReference type="NCBI Taxonomy" id="1158610"/>
    <lineage>
        <taxon>Bacteria</taxon>
        <taxon>Bacillati</taxon>
        <taxon>Bacillota</taxon>
        <taxon>Bacilli</taxon>
        <taxon>Lactobacillales</taxon>
        <taxon>Enterococcaceae</taxon>
        <taxon>Enterococcus</taxon>
    </lineage>
</organism>
<reference evidence="2 3" key="1">
    <citation type="submission" date="2013-02" db="EMBL/GenBank/DDBJ databases">
        <title>The Genome Sequence of Enterococcus phoeniculicola BAA-412.</title>
        <authorList>
            <consortium name="The Broad Institute Genome Sequencing Platform"/>
            <consortium name="The Broad Institute Genome Sequencing Center for Infectious Disease"/>
            <person name="Earl A.M."/>
            <person name="Gilmore M.S."/>
            <person name="Lebreton F."/>
            <person name="Walker B."/>
            <person name="Young S.K."/>
            <person name="Zeng Q."/>
            <person name="Gargeya S."/>
            <person name="Fitzgerald M."/>
            <person name="Haas B."/>
            <person name="Abouelleil A."/>
            <person name="Alvarado L."/>
            <person name="Arachchi H.M."/>
            <person name="Berlin A.M."/>
            <person name="Chapman S.B."/>
            <person name="Dewar J."/>
            <person name="Goldberg J."/>
            <person name="Griggs A."/>
            <person name="Gujja S."/>
            <person name="Hansen M."/>
            <person name="Howarth C."/>
            <person name="Imamovic A."/>
            <person name="Larimer J."/>
            <person name="McCowan C."/>
            <person name="Murphy C."/>
            <person name="Neiman D."/>
            <person name="Pearson M."/>
            <person name="Priest M."/>
            <person name="Roberts A."/>
            <person name="Saif S."/>
            <person name="Shea T."/>
            <person name="Sisk P."/>
            <person name="Sykes S."/>
            <person name="Wortman J."/>
            <person name="Nusbaum C."/>
            <person name="Birren B."/>
        </authorList>
    </citation>
    <scope>NUCLEOTIDE SEQUENCE [LARGE SCALE GENOMIC DNA]</scope>
    <source>
        <strain evidence="2 3">ATCC BAA-412</strain>
    </source>
</reference>
<gene>
    <name evidence="2" type="ORF">UC3_02174</name>
</gene>
<feature type="transmembrane region" description="Helical" evidence="1">
    <location>
        <begin position="51"/>
        <end position="73"/>
    </location>
</feature>
<dbReference type="EMBL" id="AJAT01000016">
    <property type="protein sequence ID" value="EOL43197.1"/>
    <property type="molecule type" value="Genomic_DNA"/>
</dbReference>
<protein>
    <recommendedName>
        <fullName evidence="4">SdpI family protein</fullName>
    </recommendedName>
</protein>
<dbReference type="HOGENOM" id="CLU_2192953_0_0_9"/>
<sequence>MSQLQFIFLGFTVVGFFGSLSLITPNIQWKDFTVFFRKERRQKYLQYSNKYLGKVWLTVGIISLVLFATSLIFEFKINLYFTIFLYVSYLLVTRILLEISWRKNRSNN</sequence>
<evidence type="ECO:0008006" key="4">
    <source>
        <dbReference type="Google" id="ProtNLM"/>
    </source>
</evidence>
<keyword evidence="1" id="KW-0472">Membrane</keyword>
<keyword evidence="1" id="KW-1133">Transmembrane helix</keyword>
<evidence type="ECO:0000313" key="3">
    <source>
        <dbReference type="Proteomes" id="UP000013785"/>
    </source>
</evidence>
<proteinExistence type="predicted"/>
<keyword evidence="3" id="KW-1185">Reference proteome</keyword>
<name>R3W6K3_9ENTE</name>
<dbReference type="AlphaFoldDB" id="R3W6K3"/>